<evidence type="ECO:0000256" key="2">
    <source>
        <dbReference type="SAM" id="SignalP"/>
    </source>
</evidence>
<reference evidence="3 4" key="1">
    <citation type="submission" date="2023-09" db="EMBL/GenBank/DDBJ databases">
        <authorList>
            <person name="Rey-Velasco X."/>
        </authorList>
    </citation>
    <scope>NUCLEOTIDE SEQUENCE [LARGE SCALE GENOMIC DNA]</scope>
    <source>
        <strain evidence="3 4">P385</strain>
    </source>
</reference>
<dbReference type="EMBL" id="JAVRHY010000004">
    <property type="protein sequence ID" value="MDT0617999.1"/>
    <property type="molecule type" value="Genomic_DNA"/>
</dbReference>
<feature type="compositionally biased region" description="Basic and acidic residues" evidence="1">
    <location>
        <begin position="48"/>
        <end position="68"/>
    </location>
</feature>
<evidence type="ECO:0000313" key="3">
    <source>
        <dbReference type="EMBL" id="MDT0617999.1"/>
    </source>
</evidence>
<dbReference type="RefSeq" id="WP_311658000.1">
    <property type="nucleotide sequence ID" value="NZ_JAVRHY010000004.1"/>
</dbReference>
<comment type="caution">
    <text evidence="3">The sequence shown here is derived from an EMBL/GenBank/DDBJ whole genome shotgun (WGS) entry which is preliminary data.</text>
</comment>
<sequence length="78" mass="8146">MMRKTLITALTLVLLAPLAGAQPDDASEPPGRDAADIEPAAAADNGESTERRRSASPKDFKPSERIGADEAVAFPADI</sequence>
<keyword evidence="2" id="KW-0732">Signal</keyword>
<feature type="chain" id="PRO_5046274662" evidence="2">
    <location>
        <begin position="22"/>
        <end position="78"/>
    </location>
</feature>
<feature type="signal peptide" evidence="2">
    <location>
        <begin position="1"/>
        <end position="21"/>
    </location>
</feature>
<evidence type="ECO:0000313" key="4">
    <source>
        <dbReference type="Proteomes" id="UP001259982"/>
    </source>
</evidence>
<proteinExistence type="predicted"/>
<protein>
    <submittedName>
        <fullName evidence="3">Uncharacterized protein</fullName>
    </submittedName>
</protein>
<feature type="region of interest" description="Disordered" evidence="1">
    <location>
        <begin position="21"/>
        <end position="78"/>
    </location>
</feature>
<dbReference type="Proteomes" id="UP001259982">
    <property type="component" value="Unassembled WGS sequence"/>
</dbReference>
<evidence type="ECO:0000256" key="1">
    <source>
        <dbReference type="SAM" id="MobiDB-lite"/>
    </source>
</evidence>
<keyword evidence="4" id="KW-1185">Reference proteome</keyword>
<name>A0ABU3B6Y4_9GAMM</name>
<gene>
    <name evidence="3" type="ORF">RM531_05900</name>
</gene>
<accession>A0ABU3B6Y4</accession>
<organism evidence="3 4">
    <name type="scientific">Spectribacter acetivorans</name>
    <dbReference type="NCBI Taxonomy" id="3075603"/>
    <lineage>
        <taxon>Bacteria</taxon>
        <taxon>Pseudomonadati</taxon>
        <taxon>Pseudomonadota</taxon>
        <taxon>Gammaproteobacteria</taxon>
        <taxon>Salinisphaerales</taxon>
        <taxon>Salinisphaeraceae</taxon>
        <taxon>Spectribacter</taxon>
    </lineage>
</organism>